<organism evidence="1 2">
    <name type="scientific">Chromobacterium indicum</name>
    <dbReference type="NCBI Taxonomy" id="3110228"/>
    <lineage>
        <taxon>Bacteria</taxon>
        <taxon>Pseudomonadati</taxon>
        <taxon>Pseudomonadota</taxon>
        <taxon>Betaproteobacteria</taxon>
        <taxon>Neisseriales</taxon>
        <taxon>Chromobacteriaceae</taxon>
        <taxon>Chromobacterium</taxon>
    </lineage>
</organism>
<dbReference type="RefSeq" id="WP_346790802.1">
    <property type="nucleotide sequence ID" value="NZ_JAYFSJ010000023.1"/>
</dbReference>
<sequence length="50" mass="5807">MPYLTSALAPHNQRHCHQRLRSELPDCAVISVSHRPEVDAYHDRAWRIDG</sequence>
<dbReference type="EMBL" id="JAYFSJ010000023">
    <property type="protein sequence ID" value="MEN7433609.1"/>
    <property type="molecule type" value="Genomic_DNA"/>
</dbReference>
<evidence type="ECO:0000313" key="1">
    <source>
        <dbReference type="EMBL" id="MEN7433609.1"/>
    </source>
</evidence>
<proteinExistence type="predicted"/>
<dbReference type="Proteomes" id="UP001405405">
    <property type="component" value="Unassembled WGS sequence"/>
</dbReference>
<gene>
    <name evidence="1" type="ORF">VA599_22965</name>
</gene>
<name>A0ABV0CR10_9NEIS</name>
<keyword evidence="2" id="KW-1185">Reference proteome</keyword>
<evidence type="ECO:0000313" key="2">
    <source>
        <dbReference type="Proteomes" id="UP001405405"/>
    </source>
</evidence>
<evidence type="ECO:0008006" key="3">
    <source>
        <dbReference type="Google" id="ProtNLM"/>
    </source>
</evidence>
<reference evidence="1 2" key="1">
    <citation type="submission" date="2023-12" db="EMBL/GenBank/DDBJ databases">
        <title>Chromobacterium sp. strain TRC.1.1.SA producing antimicrobial pigment.</title>
        <authorList>
            <person name="Verma N."/>
            <person name="Choksket S."/>
            <person name="Pinnaka A.K."/>
            <person name="Korpole S."/>
        </authorList>
    </citation>
    <scope>NUCLEOTIDE SEQUENCE [LARGE SCALE GENOMIC DNA]</scope>
    <source>
        <strain evidence="1 2">TRC1.1.SA</strain>
    </source>
</reference>
<protein>
    <recommendedName>
        <fullName evidence="3">ABC transporter ATP-binding protein</fullName>
    </recommendedName>
</protein>
<comment type="caution">
    <text evidence="1">The sequence shown here is derived from an EMBL/GenBank/DDBJ whole genome shotgun (WGS) entry which is preliminary data.</text>
</comment>
<accession>A0ABV0CR10</accession>